<feature type="region of interest" description="Disordered" evidence="7">
    <location>
        <begin position="1"/>
        <end position="551"/>
    </location>
</feature>
<feature type="transmembrane region" description="Helical" evidence="8">
    <location>
        <begin position="690"/>
        <end position="711"/>
    </location>
</feature>
<comment type="caution">
    <text evidence="11">The sequence shown here is derived from an EMBL/GenBank/DDBJ whole genome shotgun (WGS) entry which is preliminary data.</text>
</comment>
<dbReference type="Gene3D" id="1.20.1560.10">
    <property type="entry name" value="ABC transporter type 1, transmembrane domain"/>
    <property type="match status" value="1"/>
</dbReference>
<feature type="domain" description="ABC transmembrane type-1" evidence="10">
    <location>
        <begin position="582"/>
        <end position="847"/>
    </location>
</feature>
<feature type="compositionally biased region" description="Basic residues" evidence="7">
    <location>
        <begin position="177"/>
        <end position="207"/>
    </location>
</feature>
<feature type="compositionally biased region" description="Pro residues" evidence="7">
    <location>
        <begin position="490"/>
        <end position="499"/>
    </location>
</feature>
<dbReference type="InterPro" id="IPR003593">
    <property type="entry name" value="AAA+_ATPase"/>
</dbReference>
<dbReference type="Proteomes" id="UP001597023">
    <property type="component" value="Unassembled WGS sequence"/>
</dbReference>
<feature type="compositionally biased region" description="Basic residues" evidence="7">
    <location>
        <begin position="472"/>
        <end position="484"/>
    </location>
</feature>
<evidence type="ECO:0000256" key="2">
    <source>
        <dbReference type="ARBA" id="ARBA00022692"/>
    </source>
</evidence>
<dbReference type="SUPFAM" id="SSF52540">
    <property type="entry name" value="P-loop containing nucleoside triphosphate hydrolases"/>
    <property type="match status" value="1"/>
</dbReference>
<feature type="compositionally biased region" description="Low complexity" evidence="7">
    <location>
        <begin position="437"/>
        <end position="452"/>
    </location>
</feature>
<feature type="transmembrane region" description="Helical" evidence="8">
    <location>
        <begin position="618"/>
        <end position="645"/>
    </location>
</feature>
<sequence>MRHGGGPRHRRPAVRPRPHPRPAAQRERRRRRALARPQRRPAPRRAAPRQPHRAVHRPLHRRLDRHRPLSRLRRSAGRRPRTRPAAPARRRGHPAHPQRQRRGRRPGGQGRARGLARHPGGRPRRARPRRPVGGRVRARRTARPGAGAARLRPRHRRLRGRLPAGPGADRRPSPGGPRRRRHHRRRRDRFPRTRARARAAARTRRPRRPDVDPARPGAGPRRRPGAAADHRRHRRRRTAPRRGRPQRRRAARRLPLRPARRRDRRRGHPARRGRPGPPRPRPHPGPRGPARPAVRHPRPAPRRPRRPRTARRAGTARRPDRPQRRRRTPARRQHRRRGRPQRRGQVRPRRRRGAARRPRRRAGAARRRAPPRADARGAAPRGRLRLRTPRARRGHGRRGRRRRAPCPHPRAGPGRRTRRGRRPLRAPTAVRLRHPAAVRPAVRGRVPAPRPRAGVRARRTAAGAGRRDLQPGHRHRTRRGHRPAPRGTPRNPPGRGPPPLRRRPRRPRGLAGGRTGPGGRAAPGAVAAGRVPGGVRGGRAGGGAGVKGGRAREPDAVAGAWRRIAPQARRFLARRTAVLARLAVWSVAEAAQAFVVGYGVAHAVDEGFLAGDTRRGLLWLAVAAVGVLLGAPVVRGVFAGLAGLTEPLRDGLVRRAVDRSLAHALGGPGGVDRAAVSRLTNQVEIARDSFAGLVLTLRSFVFTAAGALLGLLSLHPALLAVVLPPLLAGLALFLATLRPMAAAQRRALAADEALGDHAARTRAALRDLTACATGPRARREGEERVASAAATARALARWTALRTTALGVSGQLPVLVLLLSVPWLRDRGVTAGALLGAFTYLAQSLLPALHTLMTALGTAGARLLVVLDRIAVGAPEPEPAPPVAPPVRRADAPAVELRGVTFAYGTRAEPVLDALDLRVEDGERLAVVGPSGIGKSTLTRLVAGTLAPSAGEVRVAGRPVAGLGTAERAAARVLVPQEAYVFTGTVRENLAYLRPDAPPSAVAAAVHALGLGPLVDRLGGLDATVAPDDLSPGERQLVALARAYLSPAPLLLLDEATCHLDPASEARAEEALARRPGTLLLVAHRLSTATRADRVLVLDGTRADHGTHTDLLARSPLYRDLTGHWNARPPAAR</sequence>
<evidence type="ECO:0000313" key="12">
    <source>
        <dbReference type="Proteomes" id="UP001597023"/>
    </source>
</evidence>
<feature type="compositionally biased region" description="Basic residues" evidence="7">
    <location>
        <begin position="151"/>
        <end position="160"/>
    </location>
</feature>
<feature type="compositionally biased region" description="Gly residues" evidence="7">
    <location>
        <begin position="510"/>
        <end position="521"/>
    </location>
</feature>
<reference evidence="12" key="1">
    <citation type="journal article" date="2019" name="Int. J. Syst. Evol. Microbiol.">
        <title>The Global Catalogue of Microorganisms (GCM) 10K type strain sequencing project: providing services to taxonomists for standard genome sequencing and annotation.</title>
        <authorList>
            <consortium name="The Broad Institute Genomics Platform"/>
            <consortium name="The Broad Institute Genome Sequencing Center for Infectious Disease"/>
            <person name="Wu L."/>
            <person name="Ma J."/>
        </authorList>
    </citation>
    <scope>NUCLEOTIDE SEQUENCE [LARGE SCALE GENOMIC DNA]</scope>
    <source>
        <strain evidence="12">CGMCC 4.7400</strain>
    </source>
</reference>
<dbReference type="InterPro" id="IPR003439">
    <property type="entry name" value="ABC_transporter-like_ATP-bd"/>
</dbReference>
<feature type="compositionally biased region" description="Basic residues" evidence="7">
    <location>
        <begin position="323"/>
        <end position="370"/>
    </location>
</feature>
<feature type="compositionally biased region" description="Basic residues" evidence="7">
    <location>
        <begin position="413"/>
        <end position="424"/>
    </location>
</feature>
<dbReference type="GO" id="GO:0005524">
    <property type="term" value="F:ATP binding"/>
    <property type="evidence" value="ECO:0007669"/>
    <property type="project" value="UniProtKB-KW"/>
</dbReference>
<name>A0ABW2W4T0_9ACTN</name>
<keyword evidence="5 8" id="KW-1133">Transmembrane helix</keyword>
<dbReference type="InterPro" id="IPR039421">
    <property type="entry name" value="Type_1_exporter"/>
</dbReference>
<dbReference type="InterPro" id="IPR027417">
    <property type="entry name" value="P-loop_NTPase"/>
</dbReference>
<accession>A0ABW2W4T0</accession>
<evidence type="ECO:0000256" key="4">
    <source>
        <dbReference type="ARBA" id="ARBA00022840"/>
    </source>
</evidence>
<keyword evidence="2 8" id="KW-0812">Transmembrane</keyword>
<dbReference type="PROSITE" id="PS50893">
    <property type="entry name" value="ABC_TRANSPORTER_2"/>
    <property type="match status" value="1"/>
</dbReference>
<feature type="compositionally biased region" description="Basic residues" evidence="7">
    <location>
        <begin position="220"/>
        <end position="284"/>
    </location>
</feature>
<feature type="compositionally biased region" description="Basic residues" evidence="7">
    <location>
        <begin position="27"/>
        <end position="105"/>
    </location>
</feature>
<proteinExistence type="predicted"/>
<comment type="subcellular location">
    <subcellularLocation>
        <location evidence="1">Cell membrane</location>
        <topology evidence="1">Multi-pass membrane protein</topology>
    </subcellularLocation>
</comment>
<evidence type="ECO:0000256" key="8">
    <source>
        <dbReference type="SAM" id="Phobius"/>
    </source>
</evidence>
<dbReference type="InterPro" id="IPR011527">
    <property type="entry name" value="ABC1_TM_dom"/>
</dbReference>
<dbReference type="RefSeq" id="WP_381618127.1">
    <property type="nucleotide sequence ID" value="NZ_JBHTEB010000001.1"/>
</dbReference>
<evidence type="ECO:0000256" key="5">
    <source>
        <dbReference type="ARBA" id="ARBA00022989"/>
    </source>
</evidence>
<organism evidence="11 12">
    <name type="scientific">Streptomyces flavalbus</name>
    <dbReference type="NCBI Taxonomy" id="2665155"/>
    <lineage>
        <taxon>Bacteria</taxon>
        <taxon>Bacillati</taxon>
        <taxon>Actinomycetota</taxon>
        <taxon>Actinomycetes</taxon>
        <taxon>Kitasatosporales</taxon>
        <taxon>Streptomycetaceae</taxon>
        <taxon>Streptomyces</taxon>
    </lineage>
</organism>
<keyword evidence="4 11" id="KW-0067">ATP-binding</keyword>
<dbReference type="InterPro" id="IPR036640">
    <property type="entry name" value="ABC1_TM_sf"/>
</dbReference>
<dbReference type="Gene3D" id="3.40.50.300">
    <property type="entry name" value="P-loop containing nucleotide triphosphate hydrolases"/>
    <property type="match status" value="1"/>
</dbReference>
<keyword evidence="6 8" id="KW-0472">Membrane</keyword>
<keyword evidence="3" id="KW-0547">Nucleotide-binding</keyword>
<dbReference type="SUPFAM" id="SSF90123">
    <property type="entry name" value="ABC transporter transmembrane region"/>
    <property type="match status" value="1"/>
</dbReference>
<feature type="transmembrane region" description="Helical" evidence="8">
    <location>
        <begin position="717"/>
        <end position="737"/>
    </location>
</feature>
<keyword evidence="12" id="KW-1185">Reference proteome</keyword>
<feature type="compositionally biased region" description="Gly residues" evidence="7">
    <location>
        <begin position="531"/>
        <end position="548"/>
    </location>
</feature>
<dbReference type="PANTHER" id="PTHR24221:SF654">
    <property type="entry name" value="ATP-BINDING CASSETTE SUB-FAMILY B MEMBER 6"/>
    <property type="match status" value="1"/>
</dbReference>
<evidence type="ECO:0000313" key="11">
    <source>
        <dbReference type="EMBL" id="MFD0313989.1"/>
    </source>
</evidence>
<dbReference type="PANTHER" id="PTHR24221">
    <property type="entry name" value="ATP-BINDING CASSETTE SUB-FAMILY B"/>
    <property type="match status" value="1"/>
</dbReference>
<feature type="compositionally biased region" description="Basic residues" evidence="7">
    <location>
        <begin position="382"/>
        <end position="405"/>
    </location>
</feature>
<feature type="compositionally biased region" description="Basic residues" evidence="7">
    <location>
        <begin position="114"/>
        <end position="142"/>
    </location>
</feature>
<evidence type="ECO:0000256" key="7">
    <source>
        <dbReference type="SAM" id="MobiDB-lite"/>
    </source>
</evidence>
<gene>
    <name evidence="11" type="ORF">ACFQZ6_07055</name>
</gene>
<feature type="compositionally biased region" description="Basic residues" evidence="7">
    <location>
        <begin position="1"/>
        <end position="20"/>
    </location>
</feature>
<feature type="transmembrane region" description="Helical" evidence="8">
    <location>
        <begin position="578"/>
        <end position="598"/>
    </location>
</feature>
<evidence type="ECO:0000256" key="6">
    <source>
        <dbReference type="ARBA" id="ARBA00023136"/>
    </source>
</evidence>
<evidence type="ECO:0000256" key="1">
    <source>
        <dbReference type="ARBA" id="ARBA00004651"/>
    </source>
</evidence>
<feature type="compositionally biased region" description="Basic residues" evidence="7">
    <location>
        <begin position="293"/>
        <end position="315"/>
    </location>
</feature>
<dbReference type="SMART" id="SM00382">
    <property type="entry name" value="AAA"/>
    <property type="match status" value="1"/>
</dbReference>
<dbReference type="EMBL" id="JBHTEB010000001">
    <property type="protein sequence ID" value="MFD0313989.1"/>
    <property type="molecule type" value="Genomic_DNA"/>
</dbReference>
<dbReference type="PROSITE" id="PS50929">
    <property type="entry name" value="ABC_TM1F"/>
    <property type="match status" value="1"/>
</dbReference>
<feature type="domain" description="ABC transporter" evidence="9">
    <location>
        <begin position="895"/>
        <end position="1125"/>
    </location>
</feature>
<evidence type="ECO:0000259" key="10">
    <source>
        <dbReference type="PROSITE" id="PS50929"/>
    </source>
</evidence>
<protein>
    <submittedName>
        <fullName evidence="11">ATP-binding cassette domain-containing protein</fullName>
    </submittedName>
</protein>
<dbReference type="CDD" id="cd03228">
    <property type="entry name" value="ABCC_MRP_Like"/>
    <property type="match status" value="1"/>
</dbReference>
<dbReference type="Pfam" id="PF00005">
    <property type="entry name" value="ABC_tran"/>
    <property type="match status" value="1"/>
</dbReference>
<evidence type="ECO:0000256" key="3">
    <source>
        <dbReference type="ARBA" id="ARBA00022741"/>
    </source>
</evidence>
<evidence type="ECO:0000259" key="9">
    <source>
        <dbReference type="PROSITE" id="PS50893"/>
    </source>
</evidence>
<dbReference type="InterPro" id="IPR017871">
    <property type="entry name" value="ABC_transporter-like_CS"/>
</dbReference>
<dbReference type="PROSITE" id="PS00211">
    <property type="entry name" value="ABC_TRANSPORTER_1"/>
    <property type="match status" value="1"/>
</dbReference>